<dbReference type="AlphaFoldDB" id="A0A2X1A938"/>
<dbReference type="EMBL" id="UAQE01000008">
    <property type="protein sequence ID" value="SPU40667.1"/>
    <property type="molecule type" value="Genomic_DNA"/>
</dbReference>
<keyword evidence="1" id="KW-0472">Membrane</keyword>
<dbReference type="RefSeq" id="WP_112118919.1">
    <property type="nucleotide sequence ID" value="NZ_UAQE01000008.1"/>
</dbReference>
<proteinExistence type="predicted"/>
<reference evidence="2 3" key="1">
    <citation type="submission" date="2018-06" db="EMBL/GenBank/DDBJ databases">
        <authorList>
            <consortium name="Pathogen Informatics"/>
            <person name="Doyle S."/>
        </authorList>
    </citation>
    <scope>NUCLEOTIDE SEQUENCE [LARGE SCALE GENOMIC DNA]</scope>
    <source>
        <strain evidence="2 3">NCTC7582</strain>
    </source>
</reference>
<sequence length="148" mass="17222">MRKVFIFSAMSLTILSVIFLIFYGSTYFMAKKITNEMNKEIVEIREKHKQIKEEALIKGIKTEALIVEKDIKSTLSSIMLIPAYSTTTVVPTNNQTTNYIVRLYALKDDYYITVSQKIYEQLTEGTYIECTVYKDKIYLNLDKNDKSK</sequence>
<evidence type="ECO:0000313" key="3">
    <source>
        <dbReference type="Proteomes" id="UP000251431"/>
    </source>
</evidence>
<feature type="transmembrane region" description="Helical" evidence="1">
    <location>
        <begin position="6"/>
        <end position="30"/>
    </location>
</feature>
<evidence type="ECO:0000313" key="2">
    <source>
        <dbReference type="EMBL" id="SPU40667.1"/>
    </source>
</evidence>
<organism evidence="2 3">
    <name type="scientific">Lysinibacillus capsici</name>
    <dbReference type="NCBI Taxonomy" id="2115968"/>
    <lineage>
        <taxon>Bacteria</taxon>
        <taxon>Bacillati</taxon>
        <taxon>Bacillota</taxon>
        <taxon>Bacilli</taxon>
        <taxon>Bacillales</taxon>
        <taxon>Bacillaceae</taxon>
        <taxon>Lysinibacillus</taxon>
    </lineage>
</organism>
<name>A0A2X1A938_9BACI</name>
<dbReference type="Proteomes" id="UP000251431">
    <property type="component" value="Unassembled WGS sequence"/>
</dbReference>
<accession>A0A2X1A938</accession>
<keyword evidence="1" id="KW-1133">Transmembrane helix</keyword>
<protein>
    <submittedName>
        <fullName evidence="2">Uncharacterized protein</fullName>
    </submittedName>
</protein>
<gene>
    <name evidence="2" type="ORF">NCTC7582_05211</name>
</gene>
<keyword evidence="1" id="KW-0812">Transmembrane</keyword>
<evidence type="ECO:0000256" key="1">
    <source>
        <dbReference type="SAM" id="Phobius"/>
    </source>
</evidence>